<name>L8JZU7_9BACT</name>
<dbReference type="Proteomes" id="UP000011135">
    <property type="component" value="Unassembled WGS sequence"/>
</dbReference>
<organism evidence="2 3">
    <name type="scientific">Fulvivirga imtechensis AK7</name>
    <dbReference type="NCBI Taxonomy" id="1237149"/>
    <lineage>
        <taxon>Bacteria</taxon>
        <taxon>Pseudomonadati</taxon>
        <taxon>Bacteroidota</taxon>
        <taxon>Cytophagia</taxon>
        <taxon>Cytophagales</taxon>
        <taxon>Fulvivirgaceae</taxon>
        <taxon>Fulvivirga</taxon>
    </lineage>
</organism>
<dbReference type="AlphaFoldDB" id="L8JZU7"/>
<evidence type="ECO:0000313" key="2">
    <source>
        <dbReference type="EMBL" id="ELR73673.1"/>
    </source>
</evidence>
<feature type="transmembrane region" description="Helical" evidence="1">
    <location>
        <begin position="12"/>
        <end position="34"/>
    </location>
</feature>
<reference evidence="2 3" key="1">
    <citation type="submission" date="2012-12" db="EMBL/GenBank/DDBJ databases">
        <title>Genome assembly of Fulvivirga imtechensis AK7.</title>
        <authorList>
            <person name="Nupur N."/>
            <person name="Khatri I."/>
            <person name="Kumar R."/>
            <person name="Subramanian S."/>
            <person name="Pinnaka A."/>
        </authorList>
    </citation>
    <scope>NUCLEOTIDE SEQUENCE [LARGE SCALE GENOMIC DNA]</scope>
    <source>
        <strain evidence="2 3">AK7</strain>
    </source>
</reference>
<gene>
    <name evidence="2" type="ORF">C900_02077</name>
</gene>
<proteinExistence type="predicted"/>
<dbReference type="EMBL" id="AMZN01000003">
    <property type="protein sequence ID" value="ELR73673.1"/>
    <property type="molecule type" value="Genomic_DNA"/>
</dbReference>
<evidence type="ECO:0000256" key="1">
    <source>
        <dbReference type="SAM" id="Phobius"/>
    </source>
</evidence>
<evidence type="ECO:0000313" key="3">
    <source>
        <dbReference type="Proteomes" id="UP000011135"/>
    </source>
</evidence>
<keyword evidence="1" id="KW-0472">Membrane</keyword>
<keyword evidence="1" id="KW-1133">Transmembrane helix</keyword>
<comment type="caution">
    <text evidence="2">The sequence shown here is derived from an EMBL/GenBank/DDBJ whole genome shotgun (WGS) entry which is preliminary data.</text>
</comment>
<keyword evidence="3" id="KW-1185">Reference proteome</keyword>
<sequence>MHVKSIALKSKVYFFIIPGVYSILAYLVNIQLIMVST</sequence>
<protein>
    <submittedName>
        <fullName evidence="2">Uncharacterized protein</fullName>
    </submittedName>
</protein>
<accession>L8JZU7</accession>
<keyword evidence="1" id="KW-0812">Transmembrane</keyword>